<feature type="compositionally biased region" description="Low complexity" evidence="1">
    <location>
        <begin position="402"/>
        <end position="414"/>
    </location>
</feature>
<evidence type="ECO:0000256" key="1">
    <source>
        <dbReference type="SAM" id="MobiDB-lite"/>
    </source>
</evidence>
<organism evidence="3 4">
    <name type="scientific">Prorocentrum cordatum</name>
    <dbReference type="NCBI Taxonomy" id="2364126"/>
    <lineage>
        <taxon>Eukaryota</taxon>
        <taxon>Sar</taxon>
        <taxon>Alveolata</taxon>
        <taxon>Dinophyceae</taxon>
        <taxon>Prorocentrales</taxon>
        <taxon>Prorocentraceae</taxon>
        <taxon>Prorocentrum</taxon>
    </lineage>
</organism>
<keyword evidence="4" id="KW-1185">Reference proteome</keyword>
<evidence type="ECO:0000256" key="2">
    <source>
        <dbReference type="SAM" id="SignalP"/>
    </source>
</evidence>
<accession>A0ABN9S916</accession>
<feature type="compositionally biased region" description="Low complexity" evidence="1">
    <location>
        <begin position="206"/>
        <end position="217"/>
    </location>
</feature>
<comment type="caution">
    <text evidence="3">The sequence shown here is derived from an EMBL/GenBank/DDBJ whole genome shotgun (WGS) entry which is preliminary data.</text>
</comment>
<reference evidence="3" key="1">
    <citation type="submission" date="2023-10" db="EMBL/GenBank/DDBJ databases">
        <authorList>
            <person name="Chen Y."/>
            <person name="Shah S."/>
            <person name="Dougan E. K."/>
            <person name="Thang M."/>
            <person name="Chan C."/>
        </authorList>
    </citation>
    <scope>NUCLEOTIDE SEQUENCE [LARGE SCALE GENOMIC DNA]</scope>
</reference>
<dbReference type="EMBL" id="CAUYUJ010009902">
    <property type="protein sequence ID" value="CAK0827983.1"/>
    <property type="molecule type" value="Genomic_DNA"/>
</dbReference>
<keyword evidence="2" id="KW-0732">Signal</keyword>
<name>A0ABN9S916_9DINO</name>
<feature type="region of interest" description="Disordered" evidence="1">
    <location>
        <begin position="174"/>
        <end position="223"/>
    </location>
</feature>
<feature type="region of interest" description="Disordered" evidence="1">
    <location>
        <begin position="395"/>
        <end position="452"/>
    </location>
</feature>
<feature type="signal peptide" evidence="2">
    <location>
        <begin position="1"/>
        <end position="21"/>
    </location>
</feature>
<gene>
    <name evidence="3" type="ORF">PCOR1329_LOCUS27370</name>
</gene>
<evidence type="ECO:0000313" key="4">
    <source>
        <dbReference type="Proteomes" id="UP001189429"/>
    </source>
</evidence>
<protein>
    <recommendedName>
        <fullName evidence="5">Phospholipase B-like</fullName>
    </recommendedName>
</protein>
<evidence type="ECO:0000313" key="3">
    <source>
        <dbReference type="EMBL" id="CAK0827983.1"/>
    </source>
</evidence>
<dbReference type="Proteomes" id="UP001189429">
    <property type="component" value="Unassembled WGS sequence"/>
</dbReference>
<proteinExistence type="predicted"/>
<feature type="chain" id="PRO_5045158493" description="Phospholipase B-like" evidence="2">
    <location>
        <begin position="22"/>
        <end position="452"/>
    </location>
</feature>
<feature type="compositionally biased region" description="Basic and acidic residues" evidence="1">
    <location>
        <begin position="187"/>
        <end position="200"/>
    </location>
</feature>
<sequence length="452" mass="49009">MAPRAAAALVALAGGALRAGGLQQSPPAHEPAAGRAAERPRGEATVMALAAYAHSSDVSRFPLAFVNSLRGAGFAGKIVVGMWENTTDQTDFLRRAAVTPKYIRQAPCQLRYSEDAVGKLNPGYVTRNVCTEDFPHLKLDNARWVYGLRWLEECPTCSDWVMYADFGDIPGGGAEPLRPPAARGLGRPRDGLPDRGDAAPHRRARQAAGRQHQQLAGPAGRHEVLRPAARAGDHVGRKPMLNIATTFGTRAGMLRWLGRLAEEFENISHRIECDPVVISKSGVLNHLFYNEKAMPYATPMKYGEWIVNTMGMPCSNAHGYEPGSSMRDLAIIDSAGLVWNEDGTLPAVIHQGKVCWENYIVPHVAYNFSGTGNSSTYAATLSKMRRSAAFPGRRQAAARGPTTTRCRTTSRWTTPHPQKGHQAGVRALPSFPTSPGGERLRAAPPGWVPLTR</sequence>
<evidence type="ECO:0008006" key="5">
    <source>
        <dbReference type="Google" id="ProtNLM"/>
    </source>
</evidence>